<protein>
    <submittedName>
        <fullName evidence="1">Uncharacterized protein</fullName>
    </submittedName>
</protein>
<dbReference type="AlphaFoldDB" id="A0A839H7A1"/>
<dbReference type="RefSeq" id="WP_182582974.1">
    <property type="nucleotide sequence ID" value="NZ_JABVCQ010000007.1"/>
</dbReference>
<dbReference type="EMBL" id="JABVCQ010000007">
    <property type="protein sequence ID" value="MBB1125533.1"/>
    <property type="molecule type" value="Genomic_DNA"/>
</dbReference>
<evidence type="ECO:0000313" key="2">
    <source>
        <dbReference type="Proteomes" id="UP000548632"/>
    </source>
</evidence>
<evidence type="ECO:0000313" key="1">
    <source>
        <dbReference type="EMBL" id="MBB1125533.1"/>
    </source>
</evidence>
<accession>A0A839H7A1</accession>
<gene>
    <name evidence="1" type="ORF">HUK38_04715</name>
</gene>
<sequence>MNSNEIFNKRIWLNSEKSPSTGSVVCFHGKSNWRHGSSQEPEIVDFIEVADCHCKVRLHRSHFDTTGEFIEKTQLLAKTLNDFAEYLIQIELKNANK</sequence>
<dbReference type="Proteomes" id="UP000548632">
    <property type="component" value="Unassembled WGS sequence"/>
</dbReference>
<name>A0A839H7A1_9GAMM</name>
<comment type="caution">
    <text evidence="1">The sequence shown here is derived from an EMBL/GenBank/DDBJ whole genome shotgun (WGS) entry which is preliminary data.</text>
</comment>
<keyword evidence="2" id="KW-1185">Reference proteome</keyword>
<proteinExistence type="predicted"/>
<reference evidence="1 2" key="1">
    <citation type="journal article" date="2020" name="Arch. Microbiol.">
        <title>The genome sequence of the giant phototrophic gammaproteobacterium Thiospirillum jenense gives insight into its physiological properties and phylogenetic relationships.</title>
        <authorList>
            <person name="Imhoff J.F."/>
            <person name="Meyer T.E."/>
            <person name="Kyndt J.A."/>
        </authorList>
    </citation>
    <scope>NUCLEOTIDE SEQUENCE [LARGE SCALE GENOMIC DNA]</scope>
    <source>
        <strain evidence="1 2">DSM 216</strain>
    </source>
</reference>
<organism evidence="1 2">
    <name type="scientific">Thiospirillum jenense</name>
    <dbReference type="NCBI Taxonomy" id="1653858"/>
    <lineage>
        <taxon>Bacteria</taxon>
        <taxon>Pseudomonadati</taxon>
        <taxon>Pseudomonadota</taxon>
        <taxon>Gammaproteobacteria</taxon>
        <taxon>Chromatiales</taxon>
        <taxon>Chromatiaceae</taxon>
        <taxon>Thiospirillum</taxon>
    </lineage>
</organism>